<feature type="site" description="Interaction with substrate tRNA" evidence="10">
    <location>
        <position position="126"/>
    </location>
</feature>
<dbReference type="EC" id="2.5.1.75" evidence="10"/>
<dbReference type="AlphaFoldDB" id="A0A161VI73"/>
<gene>
    <name evidence="10" type="primary">miaA</name>
    <name evidence="14" type="ORF">TY91_08370</name>
</gene>
<dbReference type="GO" id="GO:0006400">
    <property type="term" value="P:tRNA modification"/>
    <property type="evidence" value="ECO:0007669"/>
    <property type="project" value="TreeGrafter"/>
</dbReference>
<evidence type="ECO:0000256" key="1">
    <source>
        <dbReference type="ARBA" id="ARBA00001946"/>
    </source>
</evidence>
<evidence type="ECO:0000256" key="13">
    <source>
        <dbReference type="RuleBase" id="RU003785"/>
    </source>
</evidence>
<keyword evidence="6 10" id="KW-0547">Nucleotide-binding</keyword>
<dbReference type="Pfam" id="PF01715">
    <property type="entry name" value="IPPT"/>
    <property type="match status" value="1"/>
</dbReference>
<evidence type="ECO:0000256" key="8">
    <source>
        <dbReference type="ARBA" id="ARBA00022842"/>
    </source>
</evidence>
<comment type="subunit">
    <text evidence="10">Monomer.</text>
</comment>
<comment type="caution">
    <text evidence="14">The sequence shown here is derived from an EMBL/GenBank/DDBJ whole genome shotgun (WGS) entry which is preliminary data.</text>
</comment>
<comment type="cofactor">
    <cofactor evidence="1 10">
        <name>Mg(2+)</name>
        <dbReference type="ChEBI" id="CHEBI:18420"/>
    </cofactor>
</comment>
<comment type="function">
    <text evidence="2 10 12">Catalyzes the transfer of a dimethylallyl group onto the adenine at position 37 in tRNAs that read codons beginning with uridine, leading to the formation of N6-(dimethylallyl)adenosine (i(6)A).</text>
</comment>
<evidence type="ECO:0000256" key="12">
    <source>
        <dbReference type="RuleBase" id="RU003784"/>
    </source>
</evidence>
<comment type="caution">
    <text evidence="10">Lacks conserved residue(s) required for the propagation of feature annotation.</text>
</comment>
<sequence length="308" mass="34998">MMKKVMAIIGPTAVGKTALSIQLAQKFNGEVISGDSMQVYRGLDIGTAKVTAEEKQDVPHYLIDIKEPNERYSVADFVTSAEALIDEITARGHLPMIVGGTGFYLKALLYDMTLGGDKYEPSETVRRKWHQFAEANGQQALWDHLAGIDPEAAQKIPVSNERRVVRALEVYERTGILFSQQQSGTQLRYDPLIIGLNTDRALLYQRINQRVDQMLDEGLENEARQLFDAGGEQFAAGKGIGYREFFPYFNLQQTLPDTVAQIKQDTRHYAKRQLTWFRHQVPVTWFDIVQHPEQLPAIRETVSQWLQN</sequence>
<feature type="binding site" evidence="10">
    <location>
        <begin position="10"/>
        <end position="17"/>
    </location>
    <ligand>
        <name>ATP</name>
        <dbReference type="ChEBI" id="CHEBI:30616"/>
    </ligand>
</feature>
<feature type="binding site" evidence="10">
    <location>
        <begin position="12"/>
        <end position="17"/>
    </location>
    <ligand>
        <name>substrate</name>
    </ligand>
</feature>
<reference evidence="14 15" key="1">
    <citation type="submission" date="2015-02" db="EMBL/GenBank/DDBJ databases">
        <title>Draft genome sequence of Lactobacillus collinoides CUPV2371 isolated from a natural cider, the first genome sequence of a strain of this species.</title>
        <authorList>
            <person name="Puertas A.I."/>
            <person name="Spano G."/>
            <person name="Capozzi V."/>
            <person name="Lamontanara A."/>
            <person name="Orru L."/>
            <person name="Duenas M.T."/>
        </authorList>
    </citation>
    <scope>NUCLEOTIDE SEQUENCE [LARGE SCALE GENOMIC DNA]</scope>
    <source>
        <strain evidence="14 15">237</strain>
    </source>
</reference>
<comment type="catalytic activity">
    <reaction evidence="9 10 11">
        <text>adenosine(37) in tRNA + dimethylallyl diphosphate = N(6)-dimethylallyladenosine(37) in tRNA + diphosphate</text>
        <dbReference type="Rhea" id="RHEA:26482"/>
        <dbReference type="Rhea" id="RHEA-COMP:10162"/>
        <dbReference type="Rhea" id="RHEA-COMP:10375"/>
        <dbReference type="ChEBI" id="CHEBI:33019"/>
        <dbReference type="ChEBI" id="CHEBI:57623"/>
        <dbReference type="ChEBI" id="CHEBI:74411"/>
        <dbReference type="ChEBI" id="CHEBI:74415"/>
        <dbReference type="EC" id="2.5.1.75"/>
    </reaction>
</comment>
<dbReference type="GO" id="GO:0005524">
    <property type="term" value="F:ATP binding"/>
    <property type="evidence" value="ECO:0007669"/>
    <property type="project" value="UniProtKB-UniRule"/>
</dbReference>
<dbReference type="OrthoDB" id="9776390at2"/>
<keyword evidence="15" id="KW-1185">Reference proteome</keyword>
<evidence type="ECO:0000256" key="10">
    <source>
        <dbReference type="HAMAP-Rule" id="MF_00185"/>
    </source>
</evidence>
<keyword evidence="7 10" id="KW-0067">ATP-binding</keyword>
<evidence type="ECO:0000313" key="15">
    <source>
        <dbReference type="Proteomes" id="UP000076480"/>
    </source>
</evidence>
<keyword evidence="4 10" id="KW-0808">Transferase</keyword>
<feature type="region of interest" description="Interaction with substrate tRNA" evidence="10">
    <location>
        <begin position="35"/>
        <end position="38"/>
    </location>
</feature>
<proteinExistence type="inferred from homology"/>
<evidence type="ECO:0000256" key="4">
    <source>
        <dbReference type="ARBA" id="ARBA00022679"/>
    </source>
</evidence>
<evidence type="ECO:0000256" key="7">
    <source>
        <dbReference type="ARBA" id="ARBA00022840"/>
    </source>
</evidence>
<protein>
    <recommendedName>
        <fullName evidence="10">tRNA dimethylallyltransferase</fullName>
        <ecNumber evidence="10">2.5.1.75</ecNumber>
    </recommendedName>
    <alternativeName>
        <fullName evidence="10">Dimethylallyl diphosphate:tRNA dimethylallyltransferase</fullName>
        <shortName evidence="10">DMAPP:tRNA dimethylallyltransferase</shortName>
        <shortName evidence="10">DMATase</shortName>
    </alternativeName>
    <alternativeName>
        <fullName evidence="10">Isopentenyl-diphosphate:tRNA isopentenyltransferase</fullName>
        <shortName evidence="10">IPP transferase</shortName>
        <shortName evidence="10">IPPT</shortName>
        <shortName evidence="10">IPTase</shortName>
    </alternativeName>
</protein>
<evidence type="ECO:0000256" key="2">
    <source>
        <dbReference type="ARBA" id="ARBA00003213"/>
    </source>
</evidence>
<dbReference type="InterPro" id="IPR018022">
    <property type="entry name" value="IPT"/>
</dbReference>
<feature type="site" description="Interaction with substrate tRNA" evidence="10">
    <location>
        <position position="101"/>
    </location>
</feature>
<evidence type="ECO:0000256" key="9">
    <source>
        <dbReference type="ARBA" id="ARBA00049563"/>
    </source>
</evidence>
<accession>A0A161VI73</accession>
<keyword evidence="5 10" id="KW-0819">tRNA processing</keyword>
<evidence type="ECO:0000256" key="6">
    <source>
        <dbReference type="ARBA" id="ARBA00022741"/>
    </source>
</evidence>
<organism evidence="14 15">
    <name type="scientific">Secundilactobacillus collinoides</name>
    <name type="common">Lactobacillus collinoides</name>
    <dbReference type="NCBI Taxonomy" id="33960"/>
    <lineage>
        <taxon>Bacteria</taxon>
        <taxon>Bacillati</taxon>
        <taxon>Bacillota</taxon>
        <taxon>Bacilli</taxon>
        <taxon>Lactobacillales</taxon>
        <taxon>Lactobacillaceae</taxon>
        <taxon>Secundilactobacillus</taxon>
    </lineage>
</organism>
<comment type="similarity">
    <text evidence="3 10 13">Belongs to the IPP transferase family.</text>
</comment>
<evidence type="ECO:0000313" key="14">
    <source>
        <dbReference type="EMBL" id="KZL40509.1"/>
    </source>
</evidence>
<evidence type="ECO:0000256" key="3">
    <source>
        <dbReference type="ARBA" id="ARBA00005842"/>
    </source>
</evidence>
<evidence type="ECO:0000256" key="5">
    <source>
        <dbReference type="ARBA" id="ARBA00022694"/>
    </source>
</evidence>
<dbReference type="EMBL" id="JYDC01000039">
    <property type="protein sequence ID" value="KZL40509.1"/>
    <property type="molecule type" value="Genomic_DNA"/>
</dbReference>
<dbReference type="Gene3D" id="1.10.20.140">
    <property type="match status" value="1"/>
</dbReference>
<dbReference type="PATRIC" id="fig|33960.6.peg.2246"/>
<dbReference type="SUPFAM" id="SSF52540">
    <property type="entry name" value="P-loop containing nucleoside triphosphate hydrolases"/>
    <property type="match status" value="2"/>
</dbReference>
<dbReference type="PANTHER" id="PTHR11088:SF60">
    <property type="entry name" value="TRNA DIMETHYLALLYLTRANSFERASE"/>
    <property type="match status" value="1"/>
</dbReference>
<dbReference type="InterPro" id="IPR027417">
    <property type="entry name" value="P-loop_NTPase"/>
</dbReference>
<dbReference type="NCBIfam" id="TIGR00174">
    <property type="entry name" value="miaA"/>
    <property type="match status" value="1"/>
</dbReference>
<name>A0A161VI73_SECCO</name>
<dbReference type="Proteomes" id="UP000076480">
    <property type="component" value="Unassembled WGS sequence"/>
</dbReference>
<dbReference type="GO" id="GO:0052381">
    <property type="term" value="F:tRNA dimethylallyltransferase activity"/>
    <property type="evidence" value="ECO:0007669"/>
    <property type="project" value="UniProtKB-UniRule"/>
</dbReference>
<dbReference type="InterPro" id="IPR039657">
    <property type="entry name" value="Dimethylallyltransferase"/>
</dbReference>
<evidence type="ECO:0000256" key="11">
    <source>
        <dbReference type="RuleBase" id="RU003783"/>
    </source>
</evidence>
<keyword evidence="8 10" id="KW-0460">Magnesium</keyword>
<dbReference type="PANTHER" id="PTHR11088">
    <property type="entry name" value="TRNA DIMETHYLALLYLTRANSFERASE"/>
    <property type="match status" value="1"/>
</dbReference>
<dbReference type="HAMAP" id="MF_00185">
    <property type="entry name" value="IPP_trans"/>
    <property type="match status" value="1"/>
</dbReference>
<dbReference type="Gene3D" id="3.40.50.300">
    <property type="entry name" value="P-loop containing nucleotide triphosphate hydrolases"/>
    <property type="match status" value="1"/>
</dbReference>